<feature type="transmembrane region" description="Helical" evidence="8">
    <location>
        <begin position="77"/>
        <end position="98"/>
    </location>
</feature>
<protein>
    <submittedName>
        <fullName evidence="10">Monovalent cation/H+ antiporter subunit D family protein</fullName>
    </submittedName>
</protein>
<feature type="transmembrane region" description="Helical" evidence="8">
    <location>
        <begin position="135"/>
        <end position="153"/>
    </location>
</feature>
<evidence type="ECO:0000259" key="9">
    <source>
        <dbReference type="Pfam" id="PF00361"/>
    </source>
</evidence>
<evidence type="ECO:0000256" key="5">
    <source>
        <dbReference type="ARBA" id="ARBA00022989"/>
    </source>
</evidence>
<keyword evidence="6 8" id="KW-0472">Membrane</keyword>
<accession>A0ABT1P1M2</accession>
<dbReference type="Proteomes" id="UP001205566">
    <property type="component" value="Unassembled WGS sequence"/>
</dbReference>
<organism evidence="10 11">
    <name type="scientific">Microbulbifer elongatus</name>
    <dbReference type="NCBI Taxonomy" id="86173"/>
    <lineage>
        <taxon>Bacteria</taxon>
        <taxon>Pseudomonadati</taxon>
        <taxon>Pseudomonadota</taxon>
        <taxon>Gammaproteobacteria</taxon>
        <taxon>Cellvibrionales</taxon>
        <taxon>Microbulbiferaceae</taxon>
        <taxon>Microbulbifer</taxon>
    </lineage>
</organism>
<evidence type="ECO:0000256" key="4">
    <source>
        <dbReference type="ARBA" id="ARBA00022692"/>
    </source>
</evidence>
<feature type="transmembrane region" description="Helical" evidence="8">
    <location>
        <begin position="280"/>
        <end position="299"/>
    </location>
</feature>
<feature type="transmembrane region" description="Helical" evidence="8">
    <location>
        <begin position="6"/>
        <end position="23"/>
    </location>
</feature>
<evidence type="ECO:0000256" key="3">
    <source>
        <dbReference type="ARBA" id="ARBA00022475"/>
    </source>
</evidence>
<reference evidence="10" key="1">
    <citation type="thesis" date="2020" institute="Technische Universitat Dresden" country="Dresden, Germany">
        <title>The Agarolytic System of Microbulbifer elongatus PORT2, Isolated from Batu Karas, Pangandaran West Java Indonesia.</title>
        <authorList>
            <person name="Anggraeni S.R."/>
        </authorList>
    </citation>
    <scope>NUCLEOTIDE SEQUENCE</scope>
    <source>
        <strain evidence="10">PORT2</strain>
    </source>
</reference>
<evidence type="ECO:0000256" key="7">
    <source>
        <dbReference type="RuleBase" id="RU000320"/>
    </source>
</evidence>
<feature type="transmembrane region" description="Helical" evidence="8">
    <location>
        <begin position="206"/>
        <end position="226"/>
    </location>
</feature>
<dbReference type="RefSeq" id="WP_255873744.1">
    <property type="nucleotide sequence ID" value="NZ_JACASI010000014.1"/>
</dbReference>
<dbReference type="PANTHER" id="PTHR42703">
    <property type="entry name" value="NADH DEHYDROGENASE"/>
    <property type="match status" value="1"/>
</dbReference>
<feature type="transmembrane region" description="Helical" evidence="8">
    <location>
        <begin position="377"/>
        <end position="398"/>
    </location>
</feature>
<feature type="transmembrane region" description="Helical" evidence="8">
    <location>
        <begin position="165"/>
        <end position="186"/>
    </location>
</feature>
<dbReference type="PANTHER" id="PTHR42703:SF1">
    <property type="entry name" value="NA(+)_H(+) ANTIPORTER SUBUNIT D1"/>
    <property type="match status" value="1"/>
</dbReference>
<dbReference type="EMBL" id="JACASI010000014">
    <property type="protein sequence ID" value="MCQ3828931.1"/>
    <property type="molecule type" value="Genomic_DNA"/>
</dbReference>
<feature type="domain" description="NADH:quinone oxidoreductase/Mrp antiporter transmembrane" evidence="9">
    <location>
        <begin position="131"/>
        <end position="424"/>
    </location>
</feature>
<feature type="transmembrane region" description="Helical" evidence="8">
    <location>
        <begin position="238"/>
        <end position="260"/>
    </location>
</feature>
<comment type="similarity">
    <text evidence="2">Belongs to the CPA3 antiporters (TC 2.A.63) subunit D family.</text>
</comment>
<feature type="transmembrane region" description="Helical" evidence="8">
    <location>
        <begin position="110"/>
        <end position="129"/>
    </location>
</feature>
<dbReference type="Pfam" id="PF00361">
    <property type="entry name" value="Proton_antipo_M"/>
    <property type="match status" value="1"/>
</dbReference>
<keyword evidence="4 7" id="KW-0812">Transmembrane</keyword>
<comment type="caution">
    <text evidence="10">The sequence shown here is derived from an EMBL/GenBank/DDBJ whole genome shotgun (WGS) entry which is preliminary data.</text>
</comment>
<keyword evidence="3" id="KW-1003">Cell membrane</keyword>
<evidence type="ECO:0000313" key="11">
    <source>
        <dbReference type="Proteomes" id="UP001205566"/>
    </source>
</evidence>
<comment type="subcellular location">
    <subcellularLocation>
        <location evidence="1">Cell membrane</location>
        <topology evidence="1">Multi-pass membrane protein</topology>
    </subcellularLocation>
    <subcellularLocation>
        <location evidence="7">Membrane</location>
        <topology evidence="7">Multi-pass membrane protein</topology>
    </subcellularLocation>
</comment>
<dbReference type="InterPro" id="IPR001750">
    <property type="entry name" value="ND/Mrp_TM"/>
</dbReference>
<gene>
    <name evidence="10" type="ORF">HXX02_05705</name>
</gene>
<sequence length="499" mass="53888">MLAHLPILQVILPLMAAPSCLLIRKATLVWLFTLSVSVAALVVSVLLLQQVYATGPITYELGGWKAPWGIEYRIDLLNAWVLFIVTALSSVVLLAANTSVQRELEANRQTVFYTLYLLCFAGLLGIVATGDAFNVFVFLEISSLSTYALIALGKDRRALWAAFQYLIMGTIGATFILIGIGFLYMMTGTLNMADLAARIPSLAESTTVLAAFAFIFVGICLKLALFPLHLWLPNAYSCAPSIVTAFLAATATKVALYLLLRFTFTVFGVDFSLSHLPLDILLITLGLVGVFAASIVAVYQANIKRMFAFSSVAQIGYMVVGIGIGTATALQATLLHLFNHALMKGGLFLALAGLVYQMGGCRMAHFRGLGHTMPWTMAAVVVGGISLIGMPLTVGFVSKWYLIAAAMEQQLWWVAVLVVLGSLLAVAYIWKLVEAAYFRSPESEHGQEPDNDTRREAPLGILLPAWLLIAANIYFGIDTRLSVEVTAAASQFLLGGAAQ</sequence>
<feature type="transmembrane region" description="Helical" evidence="8">
    <location>
        <begin position="30"/>
        <end position="52"/>
    </location>
</feature>
<dbReference type="PRINTS" id="PR01434">
    <property type="entry name" value="NADHDHGNASE5"/>
</dbReference>
<proteinExistence type="inferred from homology"/>
<evidence type="ECO:0000256" key="6">
    <source>
        <dbReference type="ARBA" id="ARBA00023136"/>
    </source>
</evidence>
<keyword evidence="5 8" id="KW-1133">Transmembrane helix</keyword>
<keyword evidence="11" id="KW-1185">Reference proteome</keyword>
<dbReference type="InterPro" id="IPR050586">
    <property type="entry name" value="CPA3_Na-H_Antiporter_D"/>
</dbReference>
<feature type="transmembrane region" description="Helical" evidence="8">
    <location>
        <begin position="459"/>
        <end position="477"/>
    </location>
</feature>
<feature type="transmembrane region" description="Helical" evidence="8">
    <location>
        <begin position="306"/>
        <end position="331"/>
    </location>
</feature>
<feature type="transmembrane region" description="Helical" evidence="8">
    <location>
        <begin position="410"/>
        <end position="430"/>
    </location>
</feature>
<evidence type="ECO:0000256" key="2">
    <source>
        <dbReference type="ARBA" id="ARBA00005346"/>
    </source>
</evidence>
<name>A0ABT1P1M2_9GAMM</name>
<evidence type="ECO:0000256" key="8">
    <source>
        <dbReference type="SAM" id="Phobius"/>
    </source>
</evidence>
<evidence type="ECO:0000256" key="1">
    <source>
        <dbReference type="ARBA" id="ARBA00004651"/>
    </source>
</evidence>
<evidence type="ECO:0000313" key="10">
    <source>
        <dbReference type="EMBL" id="MCQ3828931.1"/>
    </source>
</evidence>